<keyword evidence="2" id="KW-1185">Reference proteome</keyword>
<protein>
    <submittedName>
        <fullName evidence="1">Spore coat associated protein CotJA</fullName>
    </submittedName>
</protein>
<reference evidence="1 2" key="1">
    <citation type="submission" date="2024-04" db="EMBL/GenBank/DDBJ databases">
        <title>Human intestinal bacterial collection.</title>
        <authorList>
            <person name="Pauvert C."/>
            <person name="Hitch T.C.A."/>
            <person name="Clavel T."/>
        </authorList>
    </citation>
    <scope>NUCLEOTIDE SEQUENCE [LARGE SCALE GENOMIC DNA]</scope>
    <source>
        <strain evidence="1 2">CLA-AA-H249</strain>
    </source>
</reference>
<dbReference type="EMBL" id="JBBNIN010000017">
    <property type="protein sequence ID" value="MEQ2711680.1"/>
    <property type="molecule type" value="Genomic_DNA"/>
</dbReference>
<evidence type="ECO:0000313" key="2">
    <source>
        <dbReference type="Proteomes" id="UP001482154"/>
    </source>
</evidence>
<evidence type="ECO:0000313" key="1">
    <source>
        <dbReference type="EMBL" id="MEQ2711680.1"/>
    </source>
</evidence>
<dbReference type="RefSeq" id="WP_055197337.1">
    <property type="nucleotide sequence ID" value="NZ_JAOQJG010000004.1"/>
</dbReference>
<dbReference type="Pfam" id="PF11007">
    <property type="entry name" value="CotJA"/>
    <property type="match status" value="1"/>
</dbReference>
<accession>A0ABV1IXI5</accession>
<organism evidence="1 2">
    <name type="scientific">Anaerostipes amylophilus</name>
    <dbReference type="NCBI Taxonomy" id="2981779"/>
    <lineage>
        <taxon>Bacteria</taxon>
        <taxon>Bacillati</taxon>
        <taxon>Bacillota</taxon>
        <taxon>Clostridia</taxon>
        <taxon>Lachnospirales</taxon>
        <taxon>Lachnospiraceae</taxon>
        <taxon>Anaerostipes</taxon>
    </lineage>
</organism>
<comment type="caution">
    <text evidence="1">The sequence shown here is derived from an EMBL/GenBank/DDBJ whole genome shotgun (WGS) entry which is preliminary data.</text>
</comment>
<proteinExistence type="predicted"/>
<dbReference type="Proteomes" id="UP001482154">
    <property type="component" value="Unassembled WGS sequence"/>
</dbReference>
<gene>
    <name evidence="1" type="ORF">AAAU51_10920</name>
</gene>
<name>A0ABV1IXI5_9FIRM</name>
<sequence length="67" mass="7693">MDRCCCNQPSEIKNHGHRHGGIDSMPVAMQYVPWQHWNQIYSPEEGLKCGTIFPELNKPFYGKGACR</sequence>
<dbReference type="InterPro" id="IPR020256">
    <property type="entry name" value="Spore_coat_CotJA"/>
</dbReference>